<evidence type="ECO:0000313" key="3">
    <source>
        <dbReference type="Proteomes" id="UP000184514"/>
    </source>
</evidence>
<keyword evidence="1" id="KW-1133">Transmembrane helix</keyword>
<sequence length="64" mass="6888">MGGMILALITMNIGAFSIYWIVWGSRIFHPDEAHKGAGIVHFGGHLVMRRPVVVARGSVAFAPA</sequence>
<gene>
    <name evidence="2" type="ORF">PFRI_16280</name>
</gene>
<evidence type="ECO:0000313" key="2">
    <source>
        <dbReference type="EMBL" id="OJI94145.1"/>
    </source>
</evidence>
<accession>A0A1L9NXX8</accession>
<keyword evidence="3" id="KW-1185">Reference proteome</keyword>
<evidence type="ECO:0000256" key="1">
    <source>
        <dbReference type="SAM" id="Phobius"/>
    </source>
</evidence>
<protein>
    <submittedName>
        <fullName evidence="2">Uncharacterized protein</fullName>
    </submittedName>
</protein>
<dbReference type="Proteomes" id="UP000184514">
    <property type="component" value="Unassembled WGS sequence"/>
</dbReference>
<keyword evidence="1" id="KW-0812">Transmembrane</keyword>
<name>A0A1L9NXX8_9RHOB</name>
<proteinExistence type="predicted"/>
<comment type="caution">
    <text evidence="2">The sequence shown here is derived from an EMBL/GenBank/DDBJ whole genome shotgun (WGS) entry which is preliminary data.</text>
</comment>
<organism evidence="2 3">
    <name type="scientific">Planktotalea frisia</name>
    <dbReference type="NCBI Taxonomy" id="696762"/>
    <lineage>
        <taxon>Bacteria</taxon>
        <taxon>Pseudomonadati</taxon>
        <taxon>Pseudomonadota</taxon>
        <taxon>Alphaproteobacteria</taxon>
        <taxon>Rhodobacterales</taxon>
        <taxon>Paracoccaceae</taxon>
        <taxon>Planktotalea</taxon>
    </lineage>
</organism>
<dbReference type="AlphaFoldDB" id="A0A1L9NXX8"/>
<feature type="transmembrane region" description="Helical" evidence="1">
    <location>
        <begin position="6"/>
        <end position="25"/>
    </location>
</feature>
<keyword evidence="1" id="KW-0472">Membrane</keyword>
<reference evidence="2 3" key="1">
    <citation type="submission" date="2016-10" db="EMBL/GenBank/DDBJ databases">
        <title>Genome sequence of Planktotalea frisia SH6-1.</title>
        <authorList>
            <person name="Poehlein A."/>
            <person name="Bakenhus I."/>
            <person name="Voget S."/>
            <person name="Brinkhoff T."/>
            <person name="Simon M."/>
        </authorList>
    </citation>
    <scope>NUCLEOTIDE SEQUENCE [LARGE SCALE GENOMIC DNA]</scope>
    <source>
        <strain evidence="2 3">SH6-1</strain>
    </source>
</reference>
<dbReference type="EMBL" id="MLCB01000118">
    <property type="protein sequence ID" value="OJI94145.1"/>
    <property type="molecule type" value="Genomic_DNA"/>
</dbReference>